<gene>
    <name evidence="3" type="ORF">HKT17_12380</name>
</gene>
<dbReference type="Proteomes" id="UP000501130">
    <property type="component" value="Chromosome"/>
</dbReference>
<keyword evidence="4" id="KW-1185">Reference proteome</keyword>
<protein>
    <submittedName>
        <fullName evidence="3">DedA family protein</fullName>
    </submittedName>
</protein>
<feature type="domain" description="VTT" evidence="2">
    <location>
        <begin position="48"/>
        <end position="147"/>
    </location>
</feature>
<keyword evidence="1" id="KW-0812">Transmembrane</keyword>
<name>A0ABX6N7L3_9BURK</name>
<accession>A0ABX6N7L3</accession>
<evidence type="ECO:0000313" key="4">
    <source>
        <dbReference type="Proteomes" id="UP000501130"/>
    </source>
</evidence>
<feature type="transmembrane region" description="Helical" evidence="1">
    <location>
        <begin position="96"/>
        <end position="113"/>
    </location>
</feature>
<evidence type="ECO:0000313" key="3">
    <source>
        <dbReference type="EMBL" id="QJR30435.1"/>
    </source>
</evidence>
<dbReference type="Pfam" id="PF09335">
    <property type="entry name" value="VTT_dom"/>
    <property type="match status" value="1"/>
</dbReference>
<proteinExistence type="predicted"/>
<sequence>MLKSICEKLANSRFGIAAMCLLTYLGGFIFPVPSDIMLPPMIIGRPDRWKPLMIACVLCSVAGACSAYLLGFAFAGELATWAQSVNLEEINQATTLMAEYGPPILFIAAFAPIPFKTLALAAGAGAMPLAAFLPAVVLGRAIRFYVISKVTLQGLKWINS</sequence>
<evidence type="ECO:0000256" key="1">
    <source>
        <dbReference type="SAM" id="Phobius"/>
    </source>
</evidence>
<feature type="transmembrane region" description="Helical" evidence="1">
    <location>
        <begin position="12"/>
        <end position="32"/>
    </location>
</feature>
<dbReference type="InterPro" id="IPR051311">
    <property type="entry name" value="DedA_domain"/>
</dbReference>
<dbReference type="RefSeq" id="WP_171100445.1">
    <property type="nucleotide sequence ID" value="NZ_CP053084.1"/>
</dbReference>
<organism evidence="3 4">
    <name type="scientific">Limnobacter profundi</name>
    <dbReference type="NCBI Taxonomy" id="2732163"/>
    <lineage>
        <taxon>Bacteria</taxon>
        <taxon>Pseudomonadati</taxon>
        <taxon>Pseudomonadota</taxon>
        <taxon>Betaproteobacteria</taxon>
        <taxon>Burkholderiales</taxon>
        <taxon>Burkholderiaceae</taxon>
        <taxon>Limnobacter</taxon>
    </lineage>
</organism>
<feature type="transmembrane region" description="Helical" evidence="1">
    <location>
        <begin position="52"/>
        <end position="75"/>
    </location>
</feature>
<keyword evidence="1" id="KW-1133">Transmembrane helix</keyword>
<keyword evidence="1" id="KW-0472">Membrane</keyword>
<dbReference type="PANTHER" id="PTHR42709:SF11">
    <property type="entry name" value="DEDA FAMILY PROTEIN"/>
    <property type="match status" value="1"/>
</dbReference>
<evidence type="ECO:0000259" key="2">
    <source>
        <dbReference type="Pfam" id="PF09335"/>
    </source>
</evidence>
<feature type="transmembrane region" description="Helical" evidence="1">
    <location>
        <begin position="119"/>
        <end position="139"/>
    </location>
</feature>
<dbReference type="InterPro" id="IPR032816">
    <property type="entry name" value="VTT_dom"/>
</dbReference>
<dbReference type="EMBL" id="CP053084">
    <property type="protein sequence ID" value="QJR30435.1"/>
    <property type="molecule type" value="Genomic_DNA"/>
</dbReference>
<reference evidence="3 4" key="1">
    <citation type="submission" date="2020-05" db="EMBL/GenBank/DDBJ databases">
        <title>Compete genome of Limnobacter sp. SAORIC-580.</title>
        <authorList>
            <person name="Song J."/>
            <person name="Cho J.-C."/>
        </authorList>
    </citation>
    <scope>NUCLEOTIDE SEQUENCE [LARGE SCALE GENOMIC DNA]</scope>
    <source>
        <strain evidence="3 4">SAORIC-580</strain>
    </source>
</reference>
<dbReference type="PANTHER" id="PTHR42709">
    <property type="entry name" value="ALKALINE PHOSPHATASE LIKE PROTEIN"/>
    <property type="match status" value="1"/>
</dbReference>